<feature type="domain" description="Response regulatory" evidence="7">
    <location>
        <begin position="3"/>
        <end position="119"/>
    </location>
</feature>
<dbReference type="EMBL" id="DF967973">
    <property type="protein sequence ID" value="GAP15973.1"/>
    <property type="molecule type" value="Genomic_DNA"/>
</dbReference>
<dbReference type="SUPFAM" id="SSF52172">
    <property type="entry name" value="CheY-like"/>
    <property type="match status" value="1"/>
</dbReference>
<accession>A0A0K8MXI4</accession>
<evidence type="ECO:0000259" key="7">
    <source>
        <dbReference type="PROSITE" id="PS50110"/>
    </source>
</evidence>
<dbReference type="InterPro" id="IPR027417">
    <property type="entry name" value="P-loop_NTPase"/>
</dbReference>
<keyword evidence="4 8" id="KW-0238">DNA-binding</keyword>
<dbReference type="CDD" id="cd17574">
    <property type="entry name" value="REC_OmpR"/>
    <property type="match status" value="1"/>
</dbReference>
<evidence type="ECO:0000256" key="6">
    <source>
        <dbReference type="PROSITE-ProRule" id="PRU00169"/>
    </source>
</evidence>
<evidence type="ECO:0000256" key="2">
    <source>
        <dbReference type="ARBA" id="ARBA00023012"/>
    </source>
</evidence>
<reference evidence="8" key="1">
    <citation type="submission" date="2015-07" db="EMBL/GenBank/DDBJ databases">
        <title>Draft Genome Sequences of Anaerolinea thermolimosa IMO-1, Bellilinea caldifistulae GOMI-1, Leptolinea tardivitalis YMTK-2, Levilinea saccharolytica KIBI-1,Longilinea arvoryzae KOME-1, Previously Described as Members of the Anaerolineaceae (Chloroflexi).</title>
        <authorList>
            <person name="Sekiguchi Y."/>
            <person name="Ohashi A."/>
            <person name="Matsuura N."/>
            <person name="Tourlousse M.D."/>
        </authorList>
    </citation>
    <scope>NUCLEOTIDE SEQUENCE [LARGE SCALE GENOMIC DNA]</scope>
    <source>
        <strain evidence="8">KOME-1</strain>
    </source>
</reference>
<dbReference type="InterPro" id="IPR039420">
    <property type="entry name" value="WalR-like"/>
</dbReference>
<dbReference type="GO" id="GO:0000976">
    <property type="term" value="F:transcription cis-regulatory region binding"/>
    <property type="evidence" value="ECO:0007669"/>
    <property type="project" value="TreeGrafter"/>
</dbReference>
<dbReference type="PANTHER" id="PTHR48111:SF1">
    <property type="entry name" value="TWO-COMPONENT RESPONSE REGULATOR ORR33"/>
    <property type="match status" value="1"/>
</dbReference>
<name>A0A0K8MXI4_9CHLR</name>
<dbReference type="GO" id="GO:0005829">
    <property type="term" value="C:cytosol"/>
    <property type="evidence" value="ECO:0007669"/>
    <property type="project" value="TreeGrafter"/>
</dbReference>
<dbReference type="GO" id="GO:0032993">
    <property type="term" value="C:protein-DNA complex"/>
    <property type="evidence" value="ECO:0007669"/>
    <property type="project" value="TreeGrafter"/>
</dbReference>
<keyword evidence="9" id="KW-1185">Reference proteome</keyword>
<proteinExistence type="predicted"/>
<dbReference type="AlphaFoldDB" id="A0A0K8MXI4"/>
<gene>
    <name evidence="8" type="ORF">LARV_03768</name>
</gene>
<dbReference type="PANTHER" id="PTHR48111">
    <property type="entry name" value="REGULATOR OF RPOS"/>
    <property type="match status" value="1"/>
</dbReference>
<dbReference type="Pfam" id="PF13614">
    <property type="entry name" value="AAA_31"/>
    <property type="match status" value="1"/>
</dbReference>
<feature type="modified residue" description="4-aspartylphosphate" evidence="6">
    <location>
        <position position="52"/>
    </location>
</feature>
<protein>
    <submittedName>
        <fullName evidence="8">Response regulators consisting of a CheY-like receiver domain and a winged-helix DNA-binding domain</fullName>
    </submittedName>
</protein>
<evidence type="ECO:0000313" key="8">
    <source>
        <dbReference type="EMBL" id="GAP15973.1"/>
    </source>
</evidence>
<keyword evidence="5" id="KW-0804">Transcription</keyword>
<dbReference type="PROSITE" id="PS50110">
    <property type="entry name" value="RESPONSE_REGULATORY"/>
    <property type="match status" value="1"/>
</dbReference>
<evidence type="ECO:0000313" key="9">
    <source>
        <dbReference type="Proteomes" id="UP000055060"/>
    </source>
</evidence>
<dbReference type="Proteomes" id="UP000055060">
    <property type="component" value="Unassembled WGS sequence"/>
</dbReference>
<dbReference type="Pfam" id="PF00072">
    <property type="entry name" value="Response_reg"/>
    <property type="match status" value="1"/>
</dbReference>
<dbReference type="RefSeq" id="WP_075075370.1">
    <property type="nucleotide sequence ID" value="NZ_DF967973.1"/>
</dbReference>
<dbReference type="SUPFAM" id="SSF52540">
    <property type="entry name" value="P-loop containing nucleoside triphosphate hydrolases"/>
    <property type="match status" value="1"/>
</dbReference>
<dbReference type="GO" id="GO:0000156">
    <property type="term" value="F:phosphorelay response regulator activity"/>
    <property type="evidence" value="ECO:0007669"/>
    <property type="project" value="TreeGrafter"/>
</dbReference>
<dbReference type="OrthoDB" id="141686at2"/>
<keyword evidence="1 6" id="KW-0597">Phosphoprotein</keyword>
<sequence length="404" mass="44568">MARVLLIDDEPVFYKMVEHALKPQGYELEYARSGLDGLRAAGEFEPEIIIVDVKLPDLDGYDVVQRLRSTPRFRNTPIIFLTSQADLPNKLKGFEVGADDFLAKPFQPEELLARIGILVRKSETLRSALPAGPTREPATVLALHSLRGGVGCTSLAVNLAIACHQLWEKPTLLIDADMTAGQVALMLNTSPARTFDDLTNRHSSEIDDDIIRKITSKHNSGINFIASPSSPVADDSFADDLWVELLNRLQETYDFIIIDTGHNFGNIAIHMLNQATTILQVIAPEMASIRSSINALELYHLLGYPSEKIKPVLNQTLAVAGIKQAQIEKVLKLPVSFSLPYAPNEFIRAINFGQPVILQNPEIASTELLEEMAYDLSGESLKAIPPSSPSVVWKRVTQKLAAKK</sequence>
<dbReference type="STRING" id="360412.LARV_03768"/>
<keyword evidence="2" id="KW-0902">Two-component regulatory system</keyword>
<dbReference type="GO" id="GO:0006355">
    <property type="term" value="P:regulation of DNA-templated transcription"/>
    <property type="evidence" value="ECO:0007669"/>
    <property type="project" value="TreeGrafter"/>
</dbReference>
<keyword evidence="3" id="KW-0805">Transcription regulation</keyword>
<organism evidence="8">
    <name type="scientific">Longilinea arvoryzae</name>
    <dbReference type="NCBI Taxonomy" id="360412"/>
    <lineage>
        <taxon>Bacteria</taxon>
        <taxon>Bacillati</taxon>
        <taxon>Chloroflexota</taxon>
        <taxon>Anaerolineae</taxon>
        <taxon>Anaerolineales</taxon>
        <taxon>Anaerolineaceae</taxon>
        <taxon>Longilinea</taxon>
    </lineage>
</organism>
<dbReference type="InterPro" id="IPR001789">
    <property type="entry name" value="Sig_transdc_resp-reg_receiver"/>
</dbReference>
<dbReference type="InterPro" id="IPR025669">
    <property type="entry name" value="AAA_dom"/>
</dbReference>
<evidence type="ECO:0000256" key="3">
    <source>
        <dbReference type="ARBA" id="ARBA00023015"/>
    </source>
</evidence>
<dbReference type="InterPro" id="IPR011006">
    <property type="entry name" value="CheY-like_superfamily"/>
</dbReference>
<evidence type="ECO:0000256" key="4">
    <source>
        <dbReference type="ARBA" id="ARBA00023125"/>
    </source>
</evidence>
<evidence type="ECO:0000256" key="1">
    <source>
        <dbReference type="ARBA" id="ARBA00022553"/>
    </source>
</evidence>
<dbReference type="SMART" id="SM00448">
    <property type="entry name" value="REC"/>
    <property type="match status" value="1"/>
</dbReference>
<dbReference type="Gene3D" id="3.40.50.300">
    <property type="entry name" value="P-loop containing nucleotide triphosphate hydrolases"/>
    <property type="match status" value="1"/>
</dbReference>
<dbReference type="Gene3D" id="3.40.50.2300">
    <property type="match status" value="1"/>
</dbReference>
<evidence type="ECO:0000256" key="5">
    <source>
        <dbReference type="ARBA" id="ARBA00023163"/>
    </source>
</evidence>